<comment type="subcellular location">
    <subcellularLocation>
        <location evidence="11">Cell outer membrane</location>
        <topology evidence="11">Lipid-anchor</topology>
    </subcellularLocation>
    <subcellularLocation>
        <location evidence="11">Bacterial flagellum basal body</location>
    </subcellularLocation>
    <subcellularLocation>
        <location evidence="2">Membrane</location>
        <topology evidence="2">Lipid-anchor</topology>
    </subcellularLocation>
</comment>
<dbReference type="PANTHER" id="PTHR34933">
    <property type="entry name" value="FLAGELLAR L-RING PROTEIN"/>
    <property type="match status" value="1"/>
</dbReference>
<evidence type="ECO:0000256" key="1">
    <source>
        <dbReference type="ARBA" id="ARBA00002591"/>
    </source>
</evidence>
<evidence type="ECO:0000256" key="6">
    <source>
        <dbReference type="ARBA" id="ARBA00023136"/>
    </source>
</evidence>
<keyword evidence="5 11" id="KW-0732">Signal</keyword>
<dbReference type="GO" id="GO:0071973">
    <property type="term" value="P:bacterial-type flagellum-dependent cell motility"/>
    <property type="evidence" value="ECO:0007669"/>
    <property type="project" value="InterPro"/>
</dbReference>
<evidence type="ECO:0000256" key="5">
    <source>
        <dbReference type="ARBA" id="ARBA00022729"/>
    </source>
</evidence>
<comment type="subunit">
    <text evidence="4 11">The basal body constitutes a major portion of the flagellar organelle and consists of four rings (L,P,S, and M) mounted on a central rod.</text>
</comment>
<dbReference type="GO" id="GO:0009427">
    <property type="term" value="C:bacterial-type flagellum basal body, distal rod, L ring"/>
    <property type="evidence" value="ECO:0007669"/>
    <property type="project" value="InterPro"/>
</dbReference>
<dbReference type="GO" id="GO:0009279">
    <property type="term" value="C:cell outer membrane"/>
    <property type="evidence" value="ECO:0007669"/>
    <property type="project" value="UniProtKB-SubCell"/>
</dbReference>
<keyword evidence="13" id="KW-0969">Cilium</keyword>
<keyword evidence="6 11" id="KW-0472">Membrane</keyword>
<dbReference type="PRINTS" id="PR01008">
    <property type="entry name" value="FLGLRINGFLGH"/>
</dbReference>
<evidence type="ECO:0000256" key="4">
    <source>
        <dbReference type="ARBA" id="ARBA00011439"/>
    </source>
</evidence>
<keyword evidence="7" id="KW-0564">Palmitate</keyword>
<dbReference type="RefSeq" id="WP_093310958.1">
    <property type="nucleotide sequence ID" value="NZ_FNYH01000010.1"/>
</dbReference>
<dbReference type="GO" id="GO:0003774">
    <property type="term" value="F:cytoskeletal motor activity"/>
    <property type="evidence" value="ECO:0007669"/>
    <property type="project" value="InterPro"/>
</dbReference>
<dbReference type="OrthoDB" id="9789463at2"/>
<reference evidence="14" key="1">
    <citation type="submission" date="2016-10" db="EMBL/GenBank/DDBJ databases">
        <authorList>
            <person name="Varghese N."/>
            <person name="Submissions S."/>
        </authorList>
    </citation>
    <scope>NUCLEOTIDE SEQUENCE [LARGE SCALE GENOMIC DNA]</scope>
    <source>
        <strain evidence="14">DSM 7165</strain>
    </source>
</reference>
<keyword evidence="13" id="KW-0282">Flagellum</keyword>
<dbReference type="Proteomes" id="UP000242999">
    <property type="component" value="Unassembled WGS sequence"/>
</dbReference>
<keyword evidence="10 11" id="KW-0449">Lipoprotein</keyword>
<dbReference type="PANTHER" id="PTHR34933:SF1">
    <property type="entry name" value="FLAGELLAR L-RING PROTEIN"/>
    <property type="match status" value="1"/>
</dbReference>
<name>A0A1H6TIH6_9GAMM</name>
<dbReference type="HAMAP" id="MF_00415">
    <property type="entry name" value="FlgH"/>
    <property type="match status" value="1"/>
</dbReference>
<dbReference type="AlphaFoldDB" id="A0A1H6TIH6"/>
<protein>
    <recommendedName>
        <fullName evidence="11">Flagellar L-ring protein</fullName>
    </recommendedName>
    <alternativeName>
        <fullName evidence="11">Basal body L-ring protein</fullName>
    </alternativeName>
</protein>
<evidence type="ECO:0000256" key="2">
    <source>
        <dbReference type="ARBA" id="ARBA00004635"/>
    </source>
</evidence>
<organism evidence="13 14">
    <name type="scientific">Allopseudospirillum japonicum</name>
    <dbReference type="NCBI Taxonomy" id="64971"/>
    <lineage>
        <taxon>Bacteria</taxon>
        <taxon>Pseudomonadati</taxon>
        <taxon>Pseudomonadota</taxon>
        <taxon>Gammaproteobacteria</taxon>
        <taxon>Oceanospirillales</taxon>
        <taxon>Oceanospirillaceae</taxon>
        <taxon>Allopseudospirillum</taxon>
    </lineage>
</organism>
<comment type="function">
    <text evidence="1 11">Assembles around the rod to form the L-ring and probably protects the motor/basal body from shearing forces during rotation.</text>
</comment>
<accession>A0A1H6TIH6</accession>
<dbReference type="STRING" id="64971.SAMN05421831_11017"/>
<keyword evidence="8 11" id="KW-0975">Bacterial flagellum</keyword>
<comment type="similarity">
    <text evidence="3 11">Belongs to the FlgH family.</text>
</comment>
<keyword evidence="13" id="KW-0966">Cell projection</keyword>
<evidence type="ECO:0000256" key="7">
    <source>
        <dbReference type="ARBA" id="ARBA00023139"/>
    </source>
</evidence>
<dbReference type="PROSITE" id="PS51257">
    <property type="entry name" value="PROKAR_LIPOPROTEIN"/>
    <property type="match status" value="1"/>
</dbReference>
<evidence type="ECO:0000256" key="10">
    <source>
        <dbReference type="ARBA" id="ARBA00023288"/>
    </source>
</evidence>
<evidence type="ECO:0000256" key="12">
    <source>
        <dbReference type="SAM" id="MobiDB-lite"/>
    </source>
</evidence>
<dbReference type="Pfam" id="PF02107">
    <property type="entry name" value="FlgH"/>
    <property type="match status" value="1"/>
</dbReference>
<evidence type="ECO:0000256" key="3">
    <source>
        <dbReference type="ARBA" id="ARBA00006929"/>
    </source>
</evidence>
<feature type="region of interest" description="Disordered" evidence="12">
    <location>
        <begin position="32"/>
        <end position="58"/>
    </location>
</feature>
<dbReference type="NCBIfam" id="NF001304">
    <property type="entry name" value="PRK00249.1-4"/>
    <property type="match status" value="1"/>
</dbReference>
<evidence type="ECO:0000313" key="13">
    <source>
        <dbReference type="EMBL" id="SEI77994.1"/>
    </source>
</evidence>
<keyword evidence="14" id="KW-1185">Reference proteome</keyword>
<gene>
    <name evidence="11" type="primary">flgH</name>
    <name evidence="13" type="ORF">SAMN05421831_11017</name>
</gene>
<evidence type="ECO:0000256" key="9">
    <source>
        <dbReference type="ARBA" id="ARBA00023237"/>
    </source>
</evidence>
<dbReference type="InterPro" id="IPR000527">
    <property type="entry name" value="Flag_Lring"/>
</dbReference>
<evidence type="ECO:0000313" key="14">
    <source>
        <dbReference type="Proteomes" id="UP000242999"/>
    </source>
</evidence>
<dbReference type="EMBL" id="FNYH01000010">
    <property type="protein sequence ID" value="SEI77994.1"/>
    <property type="molecule type" value="Genomic_DNA"/>
</dbReference>
<evidence type="ECO:0000256" key="11">
    <source>
        <dbReference type="HAMAP-Rule" id="MF_00415"/>
    </source>
</evidence>
<proteinExistence type="inferred from homology"/>
<evidence type="ECO:0000256" key="8">
    <source>
        <dbReference type="ARBA" id="ARBA00023143"/>
    </source>
</evidence>
<keyword evidence="9 11" id="KW-0998">Cell outer membrane</keyword>
<sequence length="227" mass="24740">MLPRSIPLSSLVSTLGMLWLLVGCSQDPVAQPDDPTYAPVQPAQMQPPPSADGSLYQQSFSNPLFGDRKAYRIGDVITIQLTERTRSSKSATTEISKEASVNLGNPTLFGKERLDLAVGIDGARDFSGDASSDQSNSLTGNITVTVHQVYPNGNLFVRGEKWLTLNQGSEFIRVSGIIRPEDISPANTIPSTKLADARLTYSGSGDLAESNRQGWLTKFFNSEWWPF</sequence>